<dbReference type="GeneID" id="87828844"/>
<reference evidence="3" key="1">
    <citation type="journal article" date="2023" name="Mol. Phylogenet. Evol.">
        <title>Genome-scale phylogeny and comparative genomics of the fungal order Sordariales.</title>
        <authorList>
            <person name="Hensen N."/>
            <person name="Bonometti L."/>
            <person name="Westerberg I."/>
            <person name="Brannstrom I.O."/>
            <person name="Guillou S."/>
            <person name="Cros-Aarteil S."/>
            <person name="Calhoun S."/>
            <person name="Haridas S."/>
            <person name="Kuo A."/>
            <person name="Mondo S."/>
            <person name="Pangilinan J."/>
            <person name="Riley R."/>
            <person name="LaButti K."/>
            <person name="Andreopoulos B."/>
            <person name="Lipzen A."/>
            <person name="Chen C."/>
            <person name="Yan M."/>
            <person name="Daum C."/>
            <person name="Ng V."/>
            <person name="Clum A."/>
            <person name="Steindorff A."/>
            <person name="Ohm R.A."/>
            <person name="Martin F."/>
            <person name="Silar P."/>
            <person name="Natvig D.O."/>
            <person name="Lalanne C."/>
            <person name="Gautier V."/>
            <person name="Ament-Velasquez S.L."/>
            <person name="Kruys A."/>
            <person name="Hutchinson M.I."/>
            <person name="Powell A.J."/>
            <person name="Barry K."/>
            <person name="Miller A.N."/>
            <person name="Grigoriev I.V."/>
            <person name="Debuchy R."/>
            <person name="Gladieux P."/>
            <person name="Hiltunen Thoren M."/>
            <person name="Johannesson H."/>
        </authorList>
    </citation>
    <scope>NUCLEOTIDE SEQUENCE</scope>
    <source>
        <strain evidence="3">CBS 731.68</strain>
    </source>
</reference>
<dbReference type="GO" id="GO:0070072">
    <property type="term" value="P:vacuolar proton-transporting V-type ATPase complex assembly"/>
    <property type="evidence" value="ECO:0007669"/>
    <property type="project" value="InterPro"/>
</dbReference>
<dbReference type="EMBL" id="MU853224">
    <property type="protein sequence ID" value="KAK4127095.1"/>
    <property type="molecule type" value="Genomic_DNA"/>
</dbReference>
<protein>
    <submittedName>
        <fullName evidence="3">Pkr1-domain-containing protein</fullName>
    </submittedName>
</protein>
<dbReference type="GO" id="GO:0005789">
    <property type="term" value="C:endoplasmic reticulum membrane"/>
    <property type="evidence" value="ECO:0007669"/>
    <property type="project" value="TreeGrafter"/>
</dbReference>
<name>A0AAN6U620_9PEZI</name>
<dbReference type="InterPro" id="IPR013945">
    <property type="entry name" value="Pkr1"/>
</dbReference>
<dbReference type="PANTHER" id="PTHR28251:SF1">
    <property type="entry name" value="V-TYPE ATPASE ASSEMBLY FACTOR PKR1"/>
    <property type="match status" value="1"/>
</dbReference>
<feature type="transmembrane region" description="Helical" evidence="2">
    <location>
        <begin position="120"/>
        <end position="138"/>
    </location>
</feature>
<organism evidence="3 4">
    <name type="scientific">Parathielavia appendiculata</name>
    <dbReference type="NCBI Taxonomy" id="2587402"/>
    <lineage>
        <taxon>Eukaryota</taxon>
        <taxon>Fungi</taxon>
        <taxon>Dikarya</taxon>
        <taxon>Ascomycota</taxon>
        <taxon>Pezizomycotina</taxon>
        <taxon>Sordariomycetes</taxon>
        <taxon>Sordariomycetidae</taxon>
        <taxon>Sordariales</taxon>
        <taxon>Chaetomiaceae</taxon>
        <taxon>Parathielavia</taxon>
    </lineage>
</organism>
<dbReference type="RefSeq" id="XP_062650866.1">
    <property type="nucleotide sequence ID" value="XM_062792075.1"/>
</dbReference>
<feature type="transmembrane region" description="Helical" evidence="2">
    <location>
        <begin position="93"/>
        <end position="114"/>
    </location>
</feature>
<dbReference type="Proteomes" id="UP001302602">
    <property type="component" value="Unassembled WGS sequence"/>
</dbReference>
<sequence>MLTVQLYSSLCLRLHTSNVALRIKLRRSYDFDLRHTHQGQPTLRQPTLVTVLRCLNNLRSLKTPPNRPSFGAMASFFQELWESIFTPGPTPTLLVATNVTFAALQIVLAALLFATYSVHFVVLSVLCGGLWAAINWFARELKVHQQQEEEKTRRALVARPPPPAAAGSSDDSETEVEAATSTASLRRALPVPTNKPAAAVSTEVEAAEARGELKHRAIEETPSPSQGQKSTVSTEDEWEKVSENENEKDK</sequence>
<dbReference type="PANTHER" id="PTHR28251">
    <property type="entry name" value="V-TYPE ATPASE ASSEMBLY FACTOR PKR1"/>
    <property type="match status" value="1"/>
</dbReference>
<gene>
    <name evidence="3" type="ORF">N657DRAFT_641023</name>
</gene>
<feature type="compositionally biased region" description="Polar residues" evidence="1">
    <location>
        <begin position="222"/>
        <end position="233"/>
    </location>
</feature>
<keyword evidence="2" id="KW-0472">Membrane</keyword>
<accession>A0AAN6U620</accession>
<keyword evidence="4" id="KW-1185">Reference proteome</keyword>
<feature type="compositionally biased region" description="Basic and acidic residues" evidence="1">
    <location>
        <begin position="207"/>
        <end position="219"/>
    </location>
</feature>
<comment type="caution">
    <text evidence="3">The sequence shown here is derived from an EMBL/GenBank/DDBJ whole genome shotgun (WGS) entry which is preliminary data.</text>
</comment>
<evidence type="ECO:0000256" key="1">
    <source>
        <dbReference type="SAM" id="MobiDB-lite"/>
    </source>
</evidence>
<keyword evidence="2" id="KW-1133">Transmembrane helix</keyword>
<proteinExistence type="predicted"/>
<reference evidence="3" key="2">
    <citation type="submission" date="2023-05" db="EMBL/GenBank/DDBJ databases">
        <authorList>
            <consortium name="Lawrence Berkeley National Laboratory"/>
            <person name="Steindorff A."/>
            <person name="Hensen N."/>
            <person name="Bonometti L."/>
            <person name="Westerberg I."/>
            <person name="Brannstrom I.O."/>
            <person name="Guillou S."/>
            <person name="Cros-Aarteil S."/>
            <person name="Calhoun S."/>
            <person name="Haridas S."/>
            <person name="Kuo A."/>
            <person name="Mondo S."/>
            <person name="Pangilinan J."/>
            <person name="Riley R."/>
            <person name="Labutti K."/>
            <person name="Andreopoulos B."/>
            <person name="Lipzen A."/>
            <person name="Chen C."/>
            <person name="Yanf M."/>
            <person name="Daum C."/>
            <person name="Ng V."/>
            <person name="Clum A."/>
            <person name="Ohm R."/>
            <person name="Martin F."/>
            <person name="Silar P."/>
            <person name="Natvig D."/>
            <person name="Lalanne C."/>
            <person name="Gautier V."/>
            <person name="Ament-Velasquez S.L."/>
            <person name="Kruys A."/>
            <person name="Hutchinson M.I."/>
            <person name="Powell A.J."/>
            <person name="Barry K."/>
            <person name="Miller A.N."/>
            <person name="Grigoriev I.V."/>
            <person name="Debuchy R."/>
            <person name="Gladieux P."/>
            <person name="Thoren M.H."/>
            <person name="Johannesson H."/>
        </authorList>
    </citation>
    <scope>NUCLEOTIDE SEQUENCE</scope>
    <source>
        <strain evidence="3">CBS 731.68</strain>
    </source>
</reference>
<dbReference type="Pfam" id="PF08636">
    <property type="entry name" value="Pkr1"/>
    <property type="match status" value="1"/>
</dbReference>
<feature type="compositionally biased region" description="Basic and acidic residues" evidence="1">
    <location>
        <begin position="239"/>
        <end position="250"/>
    </location>
</feature>
<feature type="region of interest" description="Disordered" evidence="1">
    <location>
        <begin position="152"/>
        <end position="250"/>
    </location>
</feature>
<evidence type="ECO:0000313" key="4">
    <source>
        <dbReference type="Proteomes" id="UP001302602"/>
    </source>
</evidence>
<evidence type="ECO:0000313" key="3">
    <source>
        <dbReference type="EMBL" id="KAK4127095.1"/>
    </source>
</evidence>
<keyword evidence="2" id="KW-0812">Transmembrane</keyword>
<evidence type="ECO:0000256" key="2">
    <source>
        <dbReference type="SAM" id="Phobius"/>
    </source>
</evidence>
<dbReference type="AlphaFoldDB" id="A0AAN6U620"/>